<feature type="transmembrane region" description="Helical" evidence="1">
    <location>
        <begin position="236"/>
        <end position="256"/>
    </location>
</feature>
<feature type="transmembrane region" description="Helical" evidence="1">
    <location>
        <begin position="206"/>
        <end position="224"/>
    </location>
</feature>
<evidence type="ECO:0000313" key="2">
    <source>
        <dbReference type="EMBL" id="KKN11965.1"/>
    </source>
</evidence>
<comment type="caution">
    <text evidence="2">The sequence shown here is derived from an EMBL/GenBank/DDBJ whole genome shotgun (WGS) entry which is preliminary data.</text>
</comment>
<keyword evidence="1" id="KW-1133">Transmembrane helix</keyword>
<dbReference type="EMBL" id="LAZR01004082">
    <property type="protein sequence ID" value="KKN11965.1"/>
    <property type="molecule type" value="Genomic_DNA"/>
</dbReference>
<feature type="transmembrane region" description="Helical" evidence="1">
    <location>
        <begin position="14"/>
        <end position="31"/>
    </location>
</feature>
<name>A0A0F9MXG2_9ZZZZ</name>
<accession>A0A0F9MXG2</accession>
<reference evidence="2" key="1">
    <citation type="journal article" date="2015" name="Nature">
        <title>Complex archaea that bridge the gap between prokaryotes and eukaryotes.</title>
        <authorList>
            <person name="Spang A."/>
            <person name="Saw J.H."/>
            <person name="Jorgensen S.L."/>
            <person name="Zaremba-Niedzwiedzka K."/>
            <person name="Martijn J."/>
            <person name="Lind A.E."/>
            <person name="van Eijk R."/>
            <person name="Schleper C."/>
            <person name="Guy L."/>
            <person name="Ettema T.J."/>
        </authorList>
    </citation>
    <scope>NUCLEOTIDE SEQUENCE</scope>
</reference>
<gene>
    <name evidence="2" type="ORF">LCGC14_1021280</name>
</gene>
<keyword evidence="1" id="KW-0812">Transmembrane</keyword>
<keyword evidence="1" id="KW-0472">Membrane</keyword>
<feature type="transmembrane region" description="Helical" evidence="1">
    <location>
        <begin position="175"/>
        <end position="194"/>
    </location>
</feature>
<protein>
    <submittedName>
        <fullName evidence="2">Uncharacterized protein</fullName>
    </submittedName>
</protein>
<dbReference type="AlphaFoldDB" id="A0A0F9MXG2"/>
<sequence>MIQTKIKSKNHKKALYFMVSVIVIITITISLNSKAYPDENTLGCHPGGYTISVNTSTIETELSSSYILEVIGTGQGVVIDVYAGVKHNDLFTILPSNIIIDNSPDDLNPAANSIRVNLNITVPSQEGIFTLRILSRASTFAGEDTGLTLVDVKVMVGEVTVTKTPLTIFIENYNIYFSGIALIFMGIGTIIFQINLNRKDESKAHGIFMTIGFILITVNMFLILDDTVINGLGVNQLIHFSLGSVGYMAGILAVFGTYTHVPRQKMKLAIYLMLLGWSFNFLFGIFVPTPILV</sequence>
<evidence type="ECO:0000256" key="1">
    <source>
        <dbReference type="SAM" id="Phobius"/>
    </source>
</evidence>
<proteinExistence type="predicted"/>
<feature type="transmembrane region" description="Helical" evidence="1">
    <location>
        <begin position="268"/>
        <end position="287"/>
    </location>
</feature>
<organism evidence="2">
    <name type="scientific">marine sediment metagenome</name>
    <dbReference type="NCBI Taxonomy" id="412755"/>
    <lineage>
        <taxon>unclassified sequences</taxon>
        <taxon>metagenomes</taxon>
        <taxon>ecological metagenomes</taxon>
    </lineage>
</organism>